<keyword evidence="3" id="KW-1185">Reference proteome</keyword>
<evidence type="ECO:0000313" key="3">
    <source>
        <dbReference type="Proteomes" id="UP000827986"/>
    </source>
</evidence>
<organism evidence="2 3">
    <name type="scientific">Mauremys mutica</name>
    <name type="common">yellowpond turtle</name>
    <dbReference type="NCBI Taxonomy" id="74926"/>
    <lineage>
        <taxon>Eukaryota</taxon>
        <taxon>Metazoa</taxon>
        <taxon>Chordata</taxon>
        <taxon>Craniata</taxon>
        <taxon>Vertebrata</taxon>
        <taxon>Euteleostomi</taxon>
        <taxon>Archelosauria</taxon>
        <taxon>Testudinata</taxon>
        <taxon>Testudines</taxon>
        <taxon>Cryptodira</taxon>
        <taxon>Durocryptodira</taxon>
        <taxon>Testudinoidea</taxon>
        <taxon>Geoemydidae</taxon>
        <taxon>Geoemydinae</taxon>
        <taxon>Mauremys</taxon>
    </lineage>
</organism>
<name>A0A9D3XHS7_9SAUR</name>
<feature type="compositionally biased region" description="Polar residues" evidence="1">
    <location>
        <begin position="34"/>
        <end position="48"/>
    </location>
</feature>
<sequence>MPTQLHKLDDQVSEKRGTEISTRNKDLKTKDSQDQGPQEVLQSQQKQCHQPVIPLAPLPRLPSEQILPSLHVGQPQGHLKGKTDHGYKVNLAASQSLRKESCLFHSLPVQDSSMTVPATAQIQRTGGITRQ</sequence>
<dbReference type="Proteomes" id="UP000827986">
    <property type="component" value="Unassembled WGS sequence"/>
</dbReference>
<gene>
    <name evidence="2" type="ORF">KIL84_009023</name>
</gene>
<feature type="region of interest" description="Disordered" evidence="1">
    <location>
        <begin position="1"/>
        <end position="48"/>
    </location>
</feature>
<evidence type="ECO:0000313" key="2">
    <source>
        <dbReference type="EMBL" id="KAH1180187.1"/>
    </source>
</evidence>
<dbReference type="AlphaFoldDB" id="A0A9D3XHS7"/>
<accession>A0A9D3XHS7</accession>
<dbReference type="EMBL" id="JAHDVG010000470">
    <property type="protein sequence ID" value="KAH1180187.1"/>
    <property type="molecule type" value="Genomic_DNA"/>
</dbReference>
<evidence type="ECO:0000256" key="1">
    <source>
        <dbReference type="SAM" id="MobiDB-lite"/>
    </source>
</evidence>
<reference evidence="2" key="1">
    <citation type="submission" date="2021-09" db="EMBL/GenBank/DDBJ databases">
        <title>The genome of Mauremys mutica provides insights into the evolution of semi-aquatic lifestyle.</title>
        <authorList>
            <person name="Gong S."/>
            <person name="Gao Y."/>
        </authorList>
    </citation>
    <scope>NUCLEOTIDE SEQUENCE</scope>
    <source>
        <strain evidence="2">MM-2020</strain>
        <tissue evidence="2">Muscle</tissue>
    </source>
</reference>
<proteinExistence type="predicted"/>
<comment type="caution">
    <text evidence="2">The sequence shown here is derived from an EMBL/GenBank/DDBJ whole genome shotgun (WGS) entry which is preliminary data.</text>
</comment>
<protein>
    <submittedName>
        <fullName evidence="2">Uncharacterized protein</fullName>
    </submittedName>
</protein>
<feature type="compositionally biased region" description="Basic and acidic residues" evidence="1">
    <location>
        <begin position="1"/>
        <end position="33"/>
    </location>
</feature>